<dbReference type="OrthoDB" id="2306171at2759"/>
<accession>A0A915Z2I2</accession>
<name>A0A915Z2I2_9GLOM</name>
<dbReference type="EMBL" id="CAGKOT010000013">
    <property type="protein sequence ID" value="CAB5359133.1"/>
    <property type="molecule type" value="Genomic_DNA"/>
</dbReference>
<evidence type="ECO:0000313" key="2">
    <source>
        <dbReference type="Proteomes" id="UP000684084"/>
    </source>
</evidence>
<sequence>MVRSNLGPNTITEPDTFPVTMFLPGGPKTRPLNIYLVETFLLKWSGKVQEILNGQDSCENNGRFKIWKMRGTNNIEQRCGDRYKKITTNLENHVRELEVDAATNLLISSTKFQNSLL</sequence>
<evidence type="ECO:0000313" key="1">
    <source>
        <dbReference type="EMBL" id="CAB5359133.1"/>
    </source>
</evidence>
<comment type="caution">
    <text evidence="1">The sequence shown here is derived from an EMBL/GenBank/DDBJ whole genome shotgun (WGS) entry which is preliminary data.</text>
</comment>
<organism evidence="1 2">
    <name type="scientific">Rhizophagus irregularis</name>
    <dbReference type="NCBI Taxonomy" id="588596"/>
    <lineage>
        <taxon>Eukaryota</taxon>
        <taxon>Fungi</taxon>
        <taxon>Fungi incertae sedis</taxon>
        <taxon>Mucoromycota</taxon>
        <taxon>Glomeromycotina</taxon>
        <taxon>Glomeromycetes</taxon>
        <taxon>Glomerales</taxon>
        <taxon>Glomeraceae</taxon>
        <taxon>Rhizophagus</taxon>
    </lineage>
</organism>
<protein>
    <submittedName>
        <fullName evidence="1">Uncharacterized protein</fullName>
    </submittedName>
</protein>
<dbReference type="Proteomes" id="UP000684084">
    <property type="component" value="Unassembled WGS sequence"/>
</dbReference>
<proteinExistence type="predicted"/>
<reference evidence="1" key="1">
    <citation type="submission" date="2020-05" db="EMBL/GenBank/DDBJ databases">
        <authorList>
            <person name="Rincon C."/>
            <person name="Sanders R I."/>
            <person name="Robbins C."/>
            <person name="Chaturvedi A."/>
        </authorList>
    </citation>
    <scope>NUCLEOTIDE SEQUENCE</scope>
    <source>
        <strain evidence="1">CHB12</strain>
    </source>
</reference>
<dbReference type="VEuPathDB" id="FungiDB:RhiirFUN_010073"/>
<dbReference type="AlphaFoldDB" id="A0A915Z2I2"/>
<gene>
    <name evidence="1" type="ORF">CHRIB12_LOCUS7613</name>
</gene>